<keyword evidence="1" id="KW-0732">Signal</keyword>
<dbReference type="Proteomes" id="UP000003107">
    <property type="component" value="Unassembled WGS sequence"/>
</dbReference>
<feature type="domain" description="Fe/B12 periplasmic-binding" evidence="2">
    <location>
        <begin position="44"/>
        <end position="316"/>
    </location>
</feature>
<dbReference type="AlphaFoldDB" id="C6REU9"/>
<proteinExistence type="predicted"/>
<protein>
    <submittedName>
        <fullName evidence="3">Periplasmic binding protein</fullName>
    </submittedName>
</protein>
<dbReference type="Pfam" id="PF01497">
    <property type="entry name" value="Peripla_BP_2"/>
    <property type="match status" value="1"/>
</dbReference>
<evidence type="ECO:0000313" key="3">
    <source>
        <dbReference type="EMBL" id="EET80080.1"/>
    </source>
</evidence>
<dbReference type="PANTHER" id="PTHR30535:SF34">
    <property type="entry name" value="MOLYBDATE-BINDING PROTEIN MOLA"/>
    <property type="match status" value="1"/>
</dbReference>
<dbReference type="InterPro" id="IPR002491">
    <property type="entry name" value="ABC_transptr_periplasmic_BD"/>
</dbReference>
<dbReference type="eggNOG" id="COG0614">
    <property type="taxonomic scope" value="Bacteria"/>
</dbReference>
<dbReference type="PANTHER" id="PTHR30535">
    <property type="entry name" value="VITAMIN B12-BINDING PROTEIN"/>
    <property type="match status" value="1"/>
</dbReference>
<feature type="chain" id="PRO_5002969789" evidence="1">
    <location>
        <begin position="19"/>
        <end position="351"/>
    </location>
</feature>
<comment type="caution">
    <text evidence="3">The sequence shown here is derived from an EMBL/GenBank/DDBJ whole genome shotgun (WGS) entry which is preliminary data.</text>
</comment>
<dbReference type="Gene3D" id="1.20.58.2180">
    <property type="match status" value="1"/>
</dbReference>
<feature type="signal peptide" evidence="1">
    <location>
        <begin position="1"/>
        <end position="18"/>
    </location>
</feature>
<organism evidence="3 4">
    <name type="scientific">Campylobacter showae RM3277</name>
    <dbReference type="NCBI Taxonomy" id="553219"/>
    <lineage>
        <taxon>Bacteria</taxon>
        <taxon>Pseudomonadati</taxon>
        <taxon>Campylobacterota</taxon>
        <taxon>Epsilonproteobacteria</taxon>
        <taxon>Campylobacterales</taxon>
        <taxon>Campylobacteraceae</taxon>
        <taxon>Campylobacter</taxon>
    </lineage>
</organism>
<evidence type="ECO:0000313" key="4">
    <source>
        <dbReference type="Proteomes" id="UP000003107"/>
    </source>
</evidence>
<sequence>MFKKIMLFFFAFLGFCFAMTPEQIKDYIAQNSENIEQLQGTPSKIYASSPPLLYMLYALDPAKISGTNFEWNDYERPYVKKEVQEQPVVGGFFGQGKIPNVEMLLRLNPDLILVNASSRNTKKMSEVFGSIKKPMLYLSATKLEDYLDGFEILGEVTGKQERAARLINYAKESLNLTAQIEEYIKKNNLQKVKIYYAQGGDGLATECEGSWHATLIERAGAQNVHKCSEDPNAKSFGRVKISFEQLVKYDPDVILIYEKELFDKIYGDPKWQLLGAVKNKKAYYIPREPFSWFDRPPSFMRFLGLKWLVNLIYPEAFKFDMVRETREFYKLFLDLELTDAQIYKILGRGAE</sequence>
<dbReference type="STRING" id="553219.CAMSH0001_1682"/>
<dbReference type="GeneID" id="60989848"/>
<name>C6REU9_9BACT</name>
<keyword evidence="4" id="KW-1185">Reference proteome</keyword>
<dbReference type="RefSeq" id="WP_004321093.1">
    <property type="nucleotide sequence ID" value="NZ_ACVQ01000016.1"/>
</dbReference>
<dbReference type="PROSITE" id="PS50983">
    <property type="entry name" value="FE_B12_PBP"/>
    <property type="match status" value="1"/>
</dbReference>
<dbReference type="EMBL" id="ACVQ01000016">
    <property type="protein sequence ID" value="EET80080.1"/>
    <property type="molecule type" value="Genomic_DNA"/>
</dbReference>
<evidence type="ECO:0000256" key="1">
    <source>
        <dbReference type="SAM" id="SignalP"/>
    </source>
</evidence>
<accession>C6REU9</accession>
<evidence type="ECO:0000259" key="2">
    <source>
        <dbReference type="PROSITE" id="PS50983"/>
    </source>
</evidence>
<dbReference type="OrthoDB" id="9775594at2"/>
<reference evidence="3 4" key="1">
    <citation type="submission" date="2009-07" db="EMBL/GenBank/DDBJ databases">
        <authorList>
            <person name="Madupu R."/>
            <person name="Sebastian Y."/>
            <person name="Durkin A.S."/>
            <person name="Torralba M."/>
            <person name="Methe B."/>
            <person name="Sutton G.G."/>
            <person name="Strausberg R.L."/>
            <person name="Nelson K.E."/>
        </authorList>
    </citation>
    <scope>NUCLEOTIDE SEQUENCE [LARGE SCALE GENOMIC DNA]</scope>
    <source>
        <strain evidence="3 4">RM3277</strain>
    </source>
</reference>
<gene>
    <name evidence="3" type="ORF">CAMSH0001_1682</name>
</gene>
<dbReference type="SUPFAM" id="SSF53807">
    <property type="entry name" value="Helical backbone' metal receptor"/>
    <property type="match status" value="1"/>
</dbReference>
<dbReference type="InterPro" id="IPR050902">
    <property type="entry name" value="ABC_Transporter_SBP"/>
</dbReference>
<dbReference type="GO" id="GO:0071281">
    <property type="term" value="P:cellular response to iron ion"/>
    <property type="evidence" value="ECO:0007669"/>
    <property type="project" value="TreeGrafter"/>
</dbReference>
<dbReference type="Gene3D" id="3.40.50.1980">
    <property type="entry name" value="Nitrogenase molybdenum iron protein domain"/>
    <property type="match status" value="2"/>
</dbReference>